<dbReference type="GO" id="GO:0005737">
    <property type="term" value="C:cytoplasm"/>
    <property type="evidence" value="ECO:0007669"/>
    <property type="project" value="UniProtKB-SubCell"/>
</dbReference>
<comment type="subcellular location">
    <subcellularLocation>
        <location evidence="1">Cytoplasm</location>
    </subcellularLocation>
</comment>
<protein>
    <recommendedName>
        <fullName evidence="2">Leucine-rich repeat-containing protein 51</fullName>
    </recommendedName>
</protein>
<evidence type="ECO:0000256" key="3">
    <source>
        <dbReference type="ARBA" id="ARBA00022490"/>
    </source>
</evidence>
<evidence type="ECO:0000256" key="1">
    <source>
        <dbReference type="ARBA" id="ARBA00004496"/>
    </source>
</evidence>
<dbReference type="PROSITE" id="PS51450">
    <property type="entry name" value="LRR"/>
    <property type="match status" value="1"/>
</dbReference>
<dbReference type="Proteomes" id="UP001208570">
    <property type="component" value="Unassembled WGS sequence"/>
</dbReference>
<comment type="caution">
    <text evidence="6">The sequence shown here is derived from an EMBL/GenBank/DDBJ whole genome shotgun (WGS) entry which is preliminary data.</text>
</comment>
<name>A0AAD9JKM9_9ANNE</name>
<keyword evidence="3" id="KW-0963">Cytoplasm</keyword>
<dbReference type="InterPro" id="IPR001611">
    <property type="entry name" value="Leu-rich_rpt"/>
</dbReference>
<accession>A0AAD9JKM9</accession>
<proteinExistence type="predicted"/>
<dbReference type="AlphaFoldDB" id="A0AAD9JKM9"/>
<organism evidence="6 7">
    <name type="scientific">Paralvinella palmiformis</name>
    <dbReference type="NCBI Taxonomy" id="53620"/>
    <lineage>
        <taxon>Eukaryota</taxon>
        <taxon>Metazoa</taxon>
        <taxon>Spiralia</taxon>
        <taxon>Lophotrochozoa</taxon>
        <taxon>Annelida</taxon>
        <taxon>Polychaeta</taxon>
        <taxon>Sedentaria</taxon>
        <taxon>Canalipalpata</taxon>
        <taxon>Terebellida</taxon>
        <taxon>Terebelliformia</taxon>
        <taxon>Alvinellidae</taxon>
        <taxon>Paralvinella</taxon>
    </lineage>
</organism>
<evidence type="ECO:0000313" key="7">
    <source>
        <dbReference type="Proteomes" id="UP001208570"/>
    </source>
</evidence>
<gene>
    <name evidence="6" type="ORF">LSH36_268g03034</name>
</gene>
<dbReference type="PANTHER" id="PTHR46545">
    <property type="entry name" value="LEUCINE-RICH REPEAT-CONTAINING PROTEIN 51"/>
    <property type="match status" value="1"/>
</dbReference>
<dbReference type="Pfam" id="PF14580">
    <property type="entry name" value="LRR_9"/>
    <property type="match status" value="1"/>
</dbReference>
<evidence type="ECO:0000256" key="5">
    <source>
        <dbReference type="ARBA" id="ARBA00022737"/>
    </source>
</evidence>
<keyword evidence="7" id="KW-1185">Reference proteome</keyword>
<reference evidence="6" key="1">
    <citation type="journal article" date="2023" name="Mol. Biol. Evol.">
        <title>Third-Generation Sequencing Reveals the Adaptive Role of the Epigenome in Three Deep-Sea Polychaetes.</title>
        <authorList>
            <person name="Perez M."/>
            <person name="Aroh O."/>
            <person name="Sun Y."/>
            <person name="Lan Y."/>
            <person name="Juniper S.K."/>
            <person name="Young C.R."/>
            <person name="Angers B."/>
            <person name="Qian P.Y."/>
        </authorList>
    </citation>
    <scope>NUCLEOTIDE SEQUENCE</scope>
    <source>
        <strain evidence="6">P08H-3</strain>
    </source>
</reference>
<dbReference type="EMBL" id="JAODUP010000268">
    <property type="protein sequence ID" value="KAK2154476.1"/>
    <property type="molecule type" value="Genomic_DNA"/>
</dbReference>
<dbReference type="Gene3D" id="3.80.10.10">
    <property type="entry name" value="Ribonuclease Inhibitor"/>
    <property type="match status" value="1"/>
</dbReference>
<evidence type="ECO:0000256" key="2">
    <source>
        <dbReference type="ARBA" id="ARBA00014223"/>
    </source>
</evidence>
<keyword evidence="5" id="KW-0677">Repeat</keyword>
<dbReference type="SUPFAM" id="SSF52058">
    <property type="entry name" value="L domain-like"/>
    <property type="match status" value="1"/>
</dbReference>
<evidence type="ECO:0000256" key="4">
    <source>
        <dbReference type="ARBA" id="ARBA00022614"/>
    </source>
</evidence>
<keyword evidence="4" id="KW-0433">Leucine-rich repeat</keyword>
<dbReference type="PANTHER" id="PTHR46545:SF1">
    <property type="entry name" value="LEUCINE-RICH REPEAT-CONTAINING PROTEIN 51"/>
    <property type="match status" value="1"/>
</dbReference>
<evidence type="ECO:0000313" key="6">
    <source>
        <dbReference type="EMBL" id="KAK2154476.1"/>
    </source>
</evidence>
<sequence>MTTPVAVMTQEPKLSVSFQKPKVSQKKNSEVLLDYSFLSMSKITDILESSYIEPRPQLGKKPKKIEVERVNEDGEVEKVEKYETFGLRLTSNAINDDGLEPMLKVLDDIIVDAMAITWIDLSSNLLTKINGDVFCNLKLKILYLHDNAISDLKEVDKLGGIPTLSKLTLHCNPIANDHRAFYRQYALSKIPQLKSFDFSTVTKADRVTAEMWNRNFNAQKKKAKTDENE</sequence>
<dbReference type="InterPro" id="IPR032675">
    <property type="entry name" value="LRR_dom_sf"/>
</dbReference>